<dbReference type="NCBIfam" id="TIGR00739">
    <property type="entry name" value="yajC"/>
    <property type="match status" value="1"/>
</dbReference>
<protein>
    <recommendedName>
        <fullName evidence="3">Sec translocon accessory complex subunit YajC</fullName>
    </recommendedName>
</protein>
<keyword evidence="9" id="KW-0811">Translocation</keyword>
<dbReference type="STRING" id="273121.WS1249"/>
<evidence type="ECO:0000256" key="1">
    <source>
        <dbReference type="ARBA" id="ARBA00004162"/>
    </source>
</evidence>
<accession>Q7M923</accession>
<dbReference type="InterPro" id="IPR003849">
    <property type="entry name" value="Preprotein_translocase_YajC"/>
</dbReference>
<dbReference type="GO" id="GO:0005886">
    <property type="term" value="C:plasma membrane"/>
    <property type="evidence" value="ECO:0007669"/>
    <property type="project" value="UniProtKB-SubCell"/>
</dbReference>
<comment type="subcellular location">
    <subcellularLocation>
        <location evidence="1">Cell membrane</location>
        <topology evidence="1">Single-pass membrane protein</topology>
    </subcellularLocation>
</comment>
<dbReference type="Proteomes" id="UP000000422">
    <property type="component" value="Chromosome"/>
</dbReference>
<dbReference type="PRINTS" id="PR01853">
    <property type="entry name" value="YAJCTRNLCASE"/>
</dbReference>
<proteinExistence type="inferred from homology"/>
<organism evidence="13">
    <name type="scientific">Wolinella succinogenes (strain ATCC 29543 / DSM 1740 / CCUG 13145 / JCM 31913 / LMG 7466 / NCTC 11488 / FDC 602W)</name>
    <name type="common">Vibrio succinogenes</name>
    <dbReference type="NCBI Taxonomy" id="273121"/>
    <lineage>
        <taxon>Bacteria</taxon>
        <taxon>Pseudomonadati</taxon>
        <taxon>Campylobacterota</taxon>
        <taxon>Epsilonproteobacteria</taxon>
        <taxon>Campylobacterales</taxon>
        <taxon>Helicobacteraceae</taxon>
        <taxon>Wolinella</taxon>
    </lineage>
</organism>
<keyword evidence="5" id="KW-1003">Cell membrane</keyword>
<evidence type="ECO:0000256" key="10">
    <source>
        <dbReference type="ARBA" id="ARBA00023136"/>
    </source>
</evidence>
<evidence type="ECO:0000256" key="4">
    <source>
        <dbReference type="ARBA" id="ARBA00022448"/>
    </source>
</evidence>
<dbReference type="PANTHER" id="PTHR33909">
    <property type="entry name" value="SEC TRANSLOCON ACCESSORY COMPLEX SUBUNIT YAJC"/>
    <property type="match status" value="1"/>
</dbReference>
<keyword evidence="8 11" id="KW-1133">Transmembrane helix</keyword>
<dbReference type="SMART" id="SM01323">
    <property type="entry name" value="YajC"/>
    <property type="match status" value="1"/>
</dbReference>
<gene>
    <name evidence="12" type="ordered locus">WS1249</name>
</gene>
<dbReference type="EMBL" id="BX571660">
    <property type="protein sequence ID" value="CAE10329.1"/>
    <property type="molecule type" value="Genomic_DNA"/>
</dbReference>
<feature type="transmembrane region" description="Helical" evidence="11">
    <location>
        <begin position="6"/>
        <end position="27"/>
    </location>
</feature>
<dbReference type="eggNOG" id="COG1862">
    <property type="taxonomic scope" value="Bacteria"/>
</dbReference>
<evidence type="ECO:0000256" key="3">
    <source>
        <dbReference type="ARBA" id="ARBA00014962"/>
    </source>
</evidence>
<evidence type="ECO:0000256" key="6">
    <source>
        <dbReference type="ARBA" id="ARBA00022692"/>
    </source>
</evidence>
<keyword evidence="4" id="KW-0813">Transport</keyword>
<dbReference type="PANTHER" id="PTHR33909:SF1">
    <property type="entry name" value="SEC TRANSLOCON ACCESSORY COMPLEX SUBUNIT YAJC"/>
    <property type="match status" value="1"/>
</dbReference>
<evidence type="ECO:0000313" key="12">
    <source>
        <dbReference type="EMBL" id="CAE10329.1"/>
    </source>
</evidence>
<dbReference type="RefSeq" id="WP_011139116.1">
    <property type="nucleotide sequence ID" value="NC_005090.1"/>
</dbReference>
<dbReference type="GO" id="GO:0015031">
    <property type="term" value="P:protein transport"/>
    <property type="evidence" value="ECO:0007669"/>
    <property type="project" value="UniProtKB-KW"/>
</dbReference>
<comment type="similarity">
    <text evidence="2">Belongs to the YajC family.</text>
</comment>
<evidence type="ECO:0000313" key="13">
    <source>
        <dbReference type="Proteomes" id="UP000000422"/>
    </source>
</evidence>
<evidence type="ECO:0000256" key="8">
    <source>
        <dbReference type="ARBA" id="ARBA00022989"/>
    </source>
</evidence>
<dbReference type="Pfam" id="PF02699">
    <property type="entry name" value="YajC"/>
    <property type="match status" value="1"/>
</dbReference>
<keyword evidence="10 11" id="KW-0472">Membrane</keyword>
<evidence type="ECO:0000256" key="9">
    <source>
        <dbReference type="ARBA" id="ARBA00023010"/>
    </source>
</evidence>
<sequence length="93" mass="10768">MQGTAEILQSLLPLVVLFAIFYFLIIMPQQRQQKRHKEMIANLKKGDKIVMQGGFIVEVIKVEENHFTVKLNDETTAKLAKDFVAYKMQDEVK</sequence>
<keyword evidence="6 11" id="KW-0812">Transmembrane</keyword>
<dbReference type="KEGG" id="wsu:WS1249"/>
<name>Q7M923_WOLSU</name>
<reference evidence="12 13" key="1">
    <citation type="journal article" date="2003" name="Proc. Natl. Acad. Sci. U.S.A.">
        <title>Complete genome sequence and analysis of Wolinella succinogenes.</title>
        <authorList>
            <person name="Baar C."/>
            <person name="Eppinger M."/>
            <person name="Raddatz G."/>
            <person name="Simon JM."/>
            <person name="Lanz C."/>
            <person name="Klimmek O."/>
            <person name="Nandakumar R."/>
            <person name="Gross R."/>
            <person name="Rosinus A."/>
            <person name="Keller H."/>
            <person name="Jagtap P."/>
            <person name="Linke B."/>
            <person name="Meyer F."/>
            <person name="Lederer H."/>
            <person name="Schuster S.C."/>
        </authorList>
    </citation>
    <scope>NUCLEOTIDE SEQUENCE [LARGE SCALE GENOMIC DNA]</scope>
    <source>
        <strain evidence="13">ATCC 29543 / DSM 1740 / CCUG 13145 / JCM 31913 / LMG 7466 / NCTC 11488 / FDC 602W</strain>
    </source>
</reference>
<keyword evidence="7" id="KW-0653">Protein transport</keyword>
<keyword evidence="13" id="KW-1185">Reference proteome</keyword>
<dbReference type="HOGENOM" id="CLU_116157_5_2_7"/>
<dbReference type="AlphaFoldDB" id="Q7M923"/>
<evidence type="ECO:0000256" key="7">
    <source>
        <dbReference type="ARBA" id="ARBA00022927"/>
    </source>
</evidence>
<evidence type="ECO:0000256" key="2">
    <source>
        <dbReference type="ARBA" id="ARBA00006742"/>
    </source>
</evidence>
<evidence type="ECO:0000256" key="11">
    <source>
        <dbReference type="SAM" id="Phobius"/>
    </source>
</evidence>
<evidence type="ECO:0000256" key="5">
    <source>
        <dbReference type="ARBA" id="ARBA00022475"/>
    </source>
</evidence>